<dbReference type="Proteomes" id="UP001385892">
    <property type="component" value="Unassembled WGS sequence"/>
</dbReference>
<proteinExistence type="predicted"/>
<dbReference type="RefSeq" id="WP_340342965.1">
    <property type="nucleotide sequence ID" value="NZ_JBBKZT010000006.1"/>
</dbReference>
<gene>
    <name evidence="2" type="ORF">WKW82_14300</name>
</gene>
<evidence type="ECO:0000256" key="1">
    <source>
        <dbReference type="SAM" id="MobiDB-lite"/>
    </source>
</evidence>
<feature type="region of interest" description="Disordered" evidence="1">
    <location>
        <begin position="14"/>
        <end position="34"/>
    </location>
</feature>
<accession>A0ABU8WJZ8</accession>
<name>A0ABU8WJZ8_9BURK</name>
<evidence type="ECO:0000313" key="3">
    <source>
        <dbReference type="Proteomes" id="UP001385892"/>
    </source>
</evidence>
<keyword evidence="3" id="KW-1185">Reference proteome</keyword>
<evidence type="ECO:0008006" key="4">
    <source>
        <dbReference type="Google" id="ProtNLM"/>
    </source>
</evidence>
<comment type="caution">
    <text evidence="2">The sequence shown here is derived from an EMBL/GenBank/DDBJ whole genome shotgun (WGS) entry which is preliminary data.</text>
</comment>
<protein>
    <recommendedName>
        <fullName evidence="4">Transposase</fullName>
    </recommendedName>
</protein>
<organism evidence="2 3">
    <name type="scientific">Variovorax rhizosphaerae</name>
    <dbReference type="NCBI Taxonomy" id="1836200"/>
    <lineage>
        <taxon>Bacteria</taxon>
        <taxon>Pseudomonadati</taxon>
        <taxon>Pseudomonadota</taxon>
        <taxon>Betaproteobacteria</taxon>
        <taxon>Burkholderiales</taxon>
        <taxon>Comamonadaceae</taxon>
        <taxon>Variovorax</taxon>
    </lineage>
</organism>
<sequence>MREDMYKVIVERPRRGGGVQGDGRQWRDSRDRGSHLGMKRGYAFRKGLNENLAPLKRWLHKQVDRPWDKVHADLCAGIDKRNTVQAHIHQHIDDFVTRDAVWEDGEVLLRQRWGGPPVPRREAPWIELFVHPLTGILLRNRHSEVARAAWRAQWRRRAPSPPRRIVIDDWTQWHCIDGEWHELGLDLLPPATDRSPTRWDALRECRVMRDTTCPPGVWDSVQQFGRANVYVASKRRVTRSEIRRRFPNGLPTTSA</sequence>
<dbReference type="EMBL" id="JBBKZT010000006">
    <property type="protein sequence ID" value="MEJ8847828.1"/>
    <property type="molecule type" value="Genomic_DNA"/>
</dbReference>
<evidence type="ECO:0000313" key="2">
    <source>
        <dbReference type="EMBL" id="MEJ8847828.1"/>
    </source>
</evidence>
<reference evidence="2 3" key="1">
    <citation type="submission" date="2024-03" db="EMBL/GenBank/DDBJ databases">
        <title>Novel species of the genus Variovorax.</title>
        <authorList>
            <person name="Liu Q."/>
            <person name="Xin Y.-H."/>
        </authorList>
    </citation>
    <scope>NUCLEOTIDE SEQUENCE [LARGE SCALE GENOMIC DNA]</scope>
    <source>
        <strain evidence="2 3">KACC 18900</strain>
    </source>
</reference>
<feature type="compositionally biased region" description="Basic and acidic residues" evidence="1">
    <location>
        <begin position="24"/>
        <end position="34"/>
    </location>
</feature>